<keyword evidence="1" id="KW-0812">Transmembrane</keyword>
<keyword evidence="1" id="KW-1133">Transmembrane helix</keyword>
<evidence type="ECO:0000313" key="3">
    <source>
        <dbReference type="Proteomes" id="UP000033999"/>
    </source>
</evidence>
<dbReference type="Proteomes" id="UP000033999">
    <property type="component" value="Unassembled WGS sequence"/>
</dbReference>
<evidence type="ECO:0000256" key="1">
    <source>
        <dbReference type="SAM" id="Phobius"/>
    </source>
</evidence>
<proteinExistence type="predicted"/>
<protein>
    <submittedName>
        <fullName evidence="2">Uncharacterized protein</fullName>
    </submittedName>
</protein>
<reference evidence="2 3" key="1">
    <citation type="journal article" date="2015" name="Nature">
        <title>rRNA introns, odd ribosomes, and small enigmatic genomes across a large radiation of phyla.</title>
        <authorList>
            <person name="Brown C.T."/>
            <person name="Hug L.A."/>
            <person name="Thomas B.C."/>
            <person name="Sharon I."/>
            <person name="Castelle C.J."/>
            <person name="Singh A."/>
            <person name="Wilkins M.J."/>
            <person name="Williams K.H."/>
            <person name="Banfield J.F."/>
        </authorList>
    </citation>
    <scope>NUCLEOTIDE SEQUENCE [LARGE SCALE GENOMIC DNA]</scope>
</reference>
<sequence length="80" mass="8818">MSFLWFLGLPVGAILILKTEWFVQNFGKVAWAEEHLGYEGGTRLFYKLLGLAIILISLFGFTGGIQGVILSIFAPMLPKG</sequence>
<comment type="caution">
    <text evidence="2">The sequence shown here is derived from an EMBL/GenBank/DDBJ whole genome shotgun (WGS) entry which is preliminary data.</text>
</comment>
<name>A0A0G1MD43_9BACT</name>
<evidence type="ECO:0000313" key="2">
    <source>
        <dbReference type="EMBL" id="KKU06206.1"/>
    </source>
</evidence>
<dbReference type="EMBL" id="LCKX01000037">
    <property type="protein sequence ID" value="KKU06206.1"/>
    <property type="molecule type" value="Genomic_DNA"/>
</dbReference>
<gene>
    <name evidence="2" type="ORF">UX10_C0037G0012</name>
</gene>
<keyword evidence="1" id="KW-0472">Membrane</keyword>
<accession>A0A0G1MD43</accession>
<dbReference type="AlphaFoldDB" id="A0A0G1MD43"/>
<organism evidence="2 3">
    <name type="scientific">Candidatus Magasanikbacteria bacterium GW2011_GWA2_45_39</name>
    <dbReference type="NCBI Taxonomy" id="1619041"/>
    <lineage>
        <taxon>Bacteria</taxon>
        <taxon>Candidatus Magasanikiibacteriota</taxon>
    </lineage>
</organism>
<feature type="transmembrane region" description="Helical" evidence="1">
    <location>
        <begin position="48"/>
        <end position="74"/>
    </location>
</feature>